<feature type="region of interest" description="Disordered" evidence="1">
    <location>
        <begin position="527"/>
        <end position="683"/>
    </location>
</feature>
<protein>
    <submittedName>
        <fullName evidence="3">Uncharacterized protein</fullName>
    </submittedName>
</protein>
<evidence type="ECO:0000313" key="3">
    <source>
        <dbReference type="EMBL" id="RCK64798.1"/>
    </source>
</evidence>
<reference evidence="3 4" key="1">
    <citation type="submission" date="2018-06" db="EMBL/GenBank/DDBJ databases">
        <title>Whole genome sequencing of Candida tropicalis (genome annotated by CSBL at Korea University).</title>
        <authorList>
            <person name="Ahn J."/>
        </authorList>
    </citation>
    <scope>NUCLEOTIDE SEQUENCE [LARGE SCALE GENOMIC DNA]</scope>
    <source>
        <strain evidence="3 4">ATCC 20962</strain>
    </source>
</reference>
<feature type="chain" id="PRO_5016735988" evidence="2">
    <location>
        <begin position="20"/>
        <end position="887"/>
    </location>
</feature>
<keyword evidence="2" id="KW-0732">Signal</keyword>
<feature type="compositionally biased region" description="Acidic residues" evidence="1">
    <location>
        <begin position="627"/>
        <end position="641"/>
    </location>
</feature>
<feature type="compositionally biased region" description="Acidic residues" evidence="1">
    <location>
        <begin position="575"/>
        <end position="618"/>
    </location>
</feature>
<dbReference type="Proteomes" id="UP000253472">
    <property type="component" value="Unassembled WGS sequence"/>
</dbReference>
<dbReference type="STRING" id="5486.A0A367YG24"/>
<feature type="compositionally biased region" description="Acidic residues" evidence="1">
    <location>
        <begin position="527"/>
        <end position="566"/>
    </location>
</feature>
<gene>
    <name evidence="3" type="ORF">Cantr_00846</name>
</gene>
<name>A0A367YG24_9ASCO</name>
<accession>A0A367YG24</accession>
<sequence length="887" mass="93922">MKTSSLVSSLLLASSTVLADTFKVKTDVEGTDYFFSVGENENLKLIADDGDLFQLTADSFLEPVDHIGFAVSHKVLSAVLQSYPNPDLEDGNTHQAWTLTGEELTYPEALFICGAGAPFELTTDGLTYPGNGEGDLCSPLGTLYTTVPAENTVDPTQPMRVSGKLGGEDVSLKTDGLVITLEGDDLALFTIDNGYLKVGEKFVFDDSGVMRLVDTEGEATPDWALENDKLVLDGAVVEFSACDDGEGGYIVNIGSSSCDSIEDIVVENYVEPPVNTVDPTEPMKVSGKLDGTDVSLKTDGVVITLEGDDLALFTIDNGYLKVGEKFVFDDSGVMRLVDTEGEATPDWALENDKLVLDGAVVEFSACDDGEGGYIVNIGSSSCDSIEDIVVENYVEPPVNTVDPEKAFTVTVLGEGADEVLTTDGTFVTIGGEDPALFTIVGGLLKVGDKWVKLGDGGLFDDLPEFGKMTLVDDEGDATTGWSLIGDQLAIDGQVVPLYSCTDNNGSRVVYVSQDACTLLANLLLENADEPPEPSDEPIEPSDEPTPESSDEPTPEPSEEPTPEPSEEPTPQPSEEPSDEPTPEPSEEPSDEPTPEPSEEPTPEPSEEPSDEPTPEPSEEPTPQPSEEPSDEPTPEPSEEPTGEPSDSTDTGTGTVAPGSDSTTTSSSTQHDDPDVTTTTTEHTTITEVTTVPGVITTTECDSDSSCSVVTRTIQPVYTTVTETECDELSSCSTVTRTVEVIFTTVTEDIVVTITDCEEETICVTRETVCTTVYTTYCPVSVTTTEVATCLTDLTLTITVCDTDTVCEEHVTVVKDTEITTTLTTYYVVNSYVSGVEQVVTVPGQPVAPGVPGVPAVETGAENAGSSMKSGVISALVGALLCLFPLMM</sequence>
<evidence type="ECO:0000256" key="1">
    <source>
        <dbReference type="SAM" id="MobiDB-lite"/>
    </source>
</evidence>
<dbReference type="EMBL" id="QLNQ01000021">
    <property type="protein sequence ID" value="RCK64798.1"/>
    <property type="molecule type" value="Genomic_DNA"/>
</dbReference>
<organism evidence="3 4">
    <name type="scientific">Candida viswanathii</name>
    <dbReference type="NCBI Taxonomy" id="5486"/>
    <lineage>
        <taxon>Eukaryota</taxon>
        <taxon>Fungi</taxon>
        <taxon>Dikarya</taxon>
        <taxon>Ascomycota</taxon>
        <taxon>Saccharomycotina</taxon>
        <taxon>Pichiomycetes</taxon>
        <taxon>Debaryomycetaceae</taxon>
        <taxon>Candida/Lodderomyces clade</taxon>
        <taxon>Candida</taxon>
    </lineage>
</organism>
<dbReference type="PANTHER" id="PTHR24216">
    <property type="entry name" value="PAXILLIN-RELATED"/>
    <property type="match status" value="1"/>
</dbReference>
<proteinExistence type="predicted"/>
<dbReference type="AlphaFoldDB" id="A0A367YG24"/>
<dbReference type="OrthoDB" id="4026272at2759"/>
<evidence type="ECO:0000256" key="2">
    <source>
        <dbReference type="SAM" id="SignalP"/>
    </source>
</evidence>
<feature type="signal peptide" evidence="2">
    <location>
        <begin position="1"/>
        <end position="19"/>
    </location>
</feature>
<dbReference type="PANTHER" id="PTHR24216:SF65">
    <property type="entry name" value="PAXILLIN-LIKE PROTEIN 1"/>
    <property type="match status" value="1"/>
</dbReference>
<evidence type="ECO:0000313" key="4">
    <source>
        <dbReference type="Proteomes" id="UP000253472"/>
    </source>
</evidence>
<comment type="caution">
    <text evidence="3">The sequence shown here is derived from an EMBL/GenBank/DDBJ whole genome shotgun (WGS) entry which is preliminary data.</text>
</comment>
<keyword evidence="4" id="KW-1185">Reference proteome</keyword>